<dbReference type="Pfam" id="PF00376">
    <property type="entry name" value="MerR"/>
    <property type="match status" value="1"/>
</dbReference>
<evidence type="ECO:0000256" key="5">
    <source>
        <dbReference type="ARBA" id="ARBA00023163"/>
    </source>
</evidence>
<proteinExistence type="predicted"/>
<dbReference type="Proteomes" id="UP000241193">
    <property type="component" value="Unassembled WGS sequence"/>
</dbReference>
<dbReference type="Gene3D" id="1.10.1660.10">
    <property type="match status" value="1"/>
</dbReference>
<dbReference type="PROSITE" id="PS00552">
    <property type="entry name" value="HTH_MERR_1"/>
    <property type="match status" value="1"/>
</dbReference>
<keyword evidence="3" id="KW-0805">Transcription regulation</keyword>
<evidence type="ECO:0000256" key="3">
    <source>
        <dbReference type="ARBA" id="ARBA00023015"/>
    </source>
</evidence>
<evidence type="ECO:0000313" key="7">
    <source>
        <dbReference type="EMBL" id="PTD96357.1"/>
    </source>
</evidence>
<keyword evidence="2" id="KW-0963">Cytoplasm</keyword>
<evidence type="ECO:0000256" key="1">
    <source>
        <dbReference type="ARBA" id="ARBA00004496"/>
    </source>
</evidence>
<dbReference type="NCBIfam" id="TIGR02044">
    <property type="entry name" value="CueR"/>
    <property type="match status" value="1"/>
</dbReference>
<dbReference type="InterPro" id="IPR047057">
    <property type="entry name" value="MerR_fam"/>
</dbReference>
<dbReference type="Pfam" id="PF09278">
    <property type="entry name" value="MerR-DNA-bind"/>
    <property type="match status" value="1"/>
</dbReference>
<dbReference type="GO" id="GO:0003677">
    <property type="term" value="F:DNA binding"/>
    <property type="evidence" value="ECO:0007669"/>
    <property type="project" value="UniProtKB-KW"/>
</dbReference>
<name>A0A2T4IF17_9RHOO</name>
<dbReference type="EMBL" id="PZKC01000007">
    <property type="protein sequence ID" value="PTD96357.1"/>
    <property type="molecule type" value="Genomic_DNA"/>
</dbReference>
<dbReference type="OrthoDB" id="9808480at2"/>
<dbReference type="PANTHER" id="PTHR30204">
    <property type="entry name" value="REDOX-CYCLING DRUG-SENSING TRANSCRIPTIONAL ACTIVATOR SOXR"/>
    <property type="match status" value="1"/>
</dbReference>
<dbReference type="CDD" id="cd01108">
    <property type="entry name" value="HTH_CueR"/>
    <property type="match status" value="1"/>
</dbReference>
<feature type="domain" description="HTH merR-type" evidence="6">
    <location>
        <begin position="1"/>
        <end position="69"/>
    </location>
</feature>
<dbReference type="GO" id="GO:0045893">
    <property type="term" value="P:positive regulation of DNA-templated transcription"/>
    <property type="evidence" value="ECO:0007669"/>
    <property type="project" value="InterPro"/>
</dbReference>
<reference evidence="7 8" key="2">
    <citation type="submission" date="2018-04" db="EMBL/GenBank/DDBJ databases">
        <title>Thauera lacus sp. nov., isolated from an saline lake in Inner Mongolia, China.</title>
        <authorList>
            <person name="Liang Q.-Y."/>
        </authorList>
    </citation>
    <scope>NUCLEOTIDE SEQUENCE [LARGE SCALE GENOMIC DNA]</scope>
    <source>
        <strain evidence="7 8">D20</strain>
    </source>
</reference>
<dbReference type="PRINTS" id="PR00040">
    <property type="entry name" value="HTHMERR"/>
</dbReference>
<dbReference type="GO" id="GO:0005737">
    <property type="term" value="C:cytoplasm"/>
    <property type="evidence" value="ECO:0007669"/>
    <property type="project" value="UniProtKB-SubCell"/>
</dbReference>
<evidence type="ECO:0000256" key="2">
    <source>
        <dbReference type="ARBA" id="ARBA00022490"/>
    </source>
</evidence>
<organism evidence="7 8">
    <name type="scientific">Pseudothauera lacus</name>
    <dbReference type="NCBI Taxonomy" id="2136175"/>
    <lineage>
        <taxon>Bacteria</taxon>
        <taxon>Pseudomonadati</taxon>
        <taxon>Pseudomonadota</taxon>
        <taxon>Betaproteobacteria</taxon>
        <taxon>Rhodocyclales</taxon>
        <taxon>Zoogloeaceae</taxon>
        <taxon>Pseudothauera</taxon>
    </lineage>
</organism>
<keyword evidence="8" id="KW-1185">Reference proteome</keyword>
<dbReference type="SUPFAM" id="SSF46955">
    <property type="entry name" value="Putative DNA-binding domain"/>
    <property type="match status" value="1"/>
</dbReference>
<dbReference type="PANTHER" id="PTHR30204:SF94">
    <property type="entry name" value="HEAVY METAL-DEPENDENT TRANSCRIPTIONAL REGULATOR HI_0293-RELATED"/>
    <property type="match status" value="1"/>
</dbReference>
<evidence type="ECO:0000256" key="4">
    <source>
        <dbReference type="ARBA" id="ARBA00023125"/>
    </source>
</evidence>
<dbReference type="RefSeq" id="WP_107493676.1">
    <property type="nucleotide sequence ID" value="NZ_PZKC01000007.1"/>
</dbReference>
<dbReference type="GO" id="GO:0005507">
    <property type="term" value="F:copper ion binding"/>
    <property type="evidence" value="ECO:0007669"/>
    <property type="project" value="InterPro"/>
</dbReference>
<keyword evidence="4" id="KW-0238">DNA-binding</keyword>
<comment type="caution">
    <text evidence="7">The sequence shown here is derived from an EMBL/GenBank/DDBJ whole genome shotgun (WGS) entry which is preliminary data.</text>
</comment>
<dbReference type="PROSITE" id="PS50937">
    <property type="entry name" value="HTH_MERR_2"/>
    <property type="match status" value="1"/>
</dbReference>
<protein>
    <submittedName>
        <fullName evidence="7">Cu(I)-responsive transcriptional regulator</fullName>
    </submittedName>
</protein>
<dbReference type="AlphaFoldDB" id="A0A2T4IF17"/>
<evidence type="ECO:0000259" key="6">
    <source>
        <dbReference type="PROSITE" id="PS50937"/>
    </source>
</evidence>
<gene>
    <name evidence="7" type="primary">cueR</name>
    <name evidence="7" type="ORF">C8261_10315</name>
</gene>
<sequence>MNIGKAASASGVSAKMIRYYESIGLITPAQRSDAGYRHYSADDIHVLRFIRRARDLGFSVHDIAGLLTLWRDQGRASADVKRIATAHITALQRKIDELQGMVATLQTLAEHCHGDQRPDCPILADLDAADGACGCSDGMSVGPRS</sequence>
<dbReference type="GO" id="GO:0003700">
    <property type="term" value="F:DNA-binding transcription factor activity"/>
    <property type="evidence" value="ECO:0007669"/>
    <property type="project" value="InterPro"/>
</dbReference>
<dbReference type="InterPro" id="IPR009061">
    <property type="entry name" value="DNA-bd_dom_put_sf"/>
</dbReference>
<evidence type="ECO:0000313" key="8">
    <source>
        <dbReference type="Proteomes" id="UP000241193"/>
    </source>
</evidence>
<dbReference type="InterPro" id="IPR000551">
    <property type="entry name" value="MerR-type_HTH_dom"/>
</dbReference>
<dbReference type="InterPro" id="IPR011789">
    <property type="entry name" value="CueR"/>
</dbReference>
<comment type="subcellular location">
    <subcellularLocation>
        <location evidence="1">Cytoplasm</location>
    </subcellularLocation>
</comment>
<dbReference type="SMART" id="SM00422">
    <property type="entry name" value="HTH_MERR"/>
    <property type="match status" value="1"/>
</dbReference>
<reference evidence="7 8" key="1">
    <citation type="submission" date="2018-03" db="EMBL/GenBank/DDBJ databases">
        <authorList>
            <person name="Keele B.F."/>
        </authorList>
    </citation>
    <scope>NUCLEOTIDE SEQUENCE [LARGE SCALE GENOMIC DNA]</scope>
    <source>
        <strain evidence="7 8">D20</strain>
    </source>
</reference>
<keyword evidence="5" id="KW-0804">Transcription</keyword>
<accession>A0A2T4IF17</accession>
<dbReference type="InterPro" id="IPR015358">
    <property type="entry name" value="Tscrpt_reg_MerR_DNA-bd"/>
</dbReference>